<keyword evidence="1" id="KW-0472">Membrane</keyword>
<evidence type="ECO:0000313" key="2">
    <source>
        <dbReference type="EMBL" id="ETN94180.1"/>
    </source>
</evidence>
<gene>
    <name evidence="2" type="ORF">P278_29840</name>
</gene>
<reference evidence="2 3" key="2">
    <citation type="journal article" date="2016" name="Genome Announc.">
        <title>Draft Genome Sequence of Zhouia amylolytica AD3, Isolated from Tidal Flat Sediment.</title>
        <authorList>
            <person name="Jia B."/>
            <person name="Jin H.M."/>
            <person name="Lee H.J."/>
            <person name="Jeon C.O."/>
        </authorList>
    </citation>
    <scope>NUCLEOTIDE SEQUENCE [LARGE SCALE GENOMIC DNA]</scope>
    <source>
        <strain evidence="2 3">AD3</strain>
    </source>
</reference>
<accession>W2UJ50</accession>
<feature type="transmembrane region" description="Helical" evidence="1">
    <location>
        <begin position="16"/>
        <end position="36"/>
    </location>
</feature>
<comment type="caution">
    <text evidence="2">The sequence shown here is derived from an EMBL/GenBank/DDBJ whole genome shotgun (WGS) entry which is preliminary data.</text>
</comment>
<keyword evidence="1" id="KW-0812">Transmembrane</keyword>
<dbReference type="EMBL" id="AYXY01000026">
    <property type="protein sequence ID" value="ETN94180.1"/>
    <property type="molecule type" value="Genomic_DNA"/>
</dbReference>
<organism evidence="2 3">
    <name type="scientific">Zhouia amylolytica AD3</name>
    <dbReference type="NCBI Taxonomy" id="1286632"/>
    <lineage>
        <taxon>Bacteria</taxon>
        <taxon>Pseudomonadati</taxon>
        <taxon>Bacteroidota</taxon>
        <taxon>Flavobacteriia</taxon>
        <taxon>Flavobacteriales</taxon>
        <taxon>Flavobacteriaceae</taxon>
        <taxon>Zhouia</taxon>
    </lineage>
</organism>
<keyword evidence="1" id="KW-1133">Transmembrane helix</keyword>
<dbReference type="AlphaFoldDB" id="W2UJ50"/>
<reference evidence="3" key="1">
    <citation type="submission" date="2013-11" db="EMBL/GenBank/DDBJ databases">
        <title>Draft genome sequence from a member of Zhouia, isolated tidal flat.</title>
        <authorList>
            <person name="Jin H."/>
            <person name="Jeon C.O."/>
        </authorList>
    </citation>
    <scope>NUCLEOTIDE SEQUENCE [LARGE SCALE GENOMIC DNA]</scope>
    <source>
        <strain evidence="3">AD3</strain>
    </source>
</reference>
<dbReference type="Proteomes" id="UP000018850">
    <property type="component" value="Unassembled WGS sequence"/>
</dbReference>
<name>W2UJ50_9FLAO</name>
<protein>
    <submittedName>
        <fullName evidence="2">Uncharacterized protein</fullName>
    </submittedName>
</protein>
<keyword evidence="3" id="KW-1185">Reference proteome</keyword>
<evidence type="ECO:0000256" key="1">
    <source>
        <dbReference type="SAM" id="Phobius"/>
    </source>
</evidence>
<proteinExistence type="predicted"/>
<sequence length="40" mass="4388">MVSFIKLLVMMESNTLPFAVIVLMGISIIIFTLDVLSVGM</sequence>
<evidence type="ECO:0000313" key="3">
    <source>
        <dbReference type="Proteomes" id="UP000018850"/>
    </source>
</evidence>